<evidence type="ECO:0000313" key="3">
    <source>
        <dbReference type="EMBL" id="UOF01239.1"/>
    </source>
</evidence>
<feature type="domain" description="DUF2062" evidence="2">
    <location>
        <begin position="13"/>
        <end position="141"/>
    </location>
</feature>
<protein>
    <submittedName>
        <fullName evidence="3">TIGR03546 family protein</fullName>
    </submittedName>
</protein>
<feature type="transmembrane region" description="Helical" evidence="1">
    <location>
        <begin position="58"/>
        <end position="75"/>
    </location>
</feature>
<keyword evidence="1" id="KW-0812">Transmembrane</keyword>
<evidence type="ECO:0000259" key="2">
    <source>
        <dbReference type="Pfam" id="PF09835"/>
    </source>
</evidence>
<feature type="transmembrane region" description="Helical" evidence="1">
    <location>
        <begin position="114"/>
        <end position="133"/>
    </location>
</feature>
<keyword evidence="1" id="KW-1133">Transmembrane helix</keyword>
<dbReference type="RefSeq" id="WP_243537623.1">
    <property type="nucleotide sequence ID" value="NZ_CP093442.1"/>
</dbReference>
<evidence type="ECO:0000256" key="1">
    <source>
        <dbReference type="SAM" id="Phobius"/>
    </source>
</evidence>
<proteinExistence type="predicted"/>
<keyword evidence="1" id="KW-0472">Membrane</keyword>
<gene>
    <name evidence="3" type="ORF">MNR06_16210</name>
</gene>
<keyword evidence="4" id="KW-1185">Reference proteome</keyword>
<reference evidence="3" key="1">
    <citation type="submission" date="2022-03" db="EMBL/GenBank/DDBJ databases">
        <title>Genome Identification and Characterization of new species Bdellovibrio reynosense LBG001 sp. nov. from a Mexico soil sample.</title>
        <authorList>
            <person name="Camilli A."/>
            <person name="Ajao Y."/>
            <person name="Guo X."/>
        </authorList>
    </citation>
    <scope>NUCLEOTIDE SEQUENCE</scope>
    <source>
        <strain evidence="3">LBG001</strain>
    </source>
</reference>
<sequence length="174" mass="19873">MTLLLKQIFAFFRLLNSDTGTNQLAAGLSLGLILGFAPFFSIQTLLVFAIIFIFRVQLGAAFLAAFFFKFVAFLFDTPAHYLGKSVLENESLRPLFTTMYNMPLVPMTRFNNSIAMGSMIVSLILLPFAYFGFKVAIIKYRATVVARFKSSKFWKAFTATKFYNWYLTYEKLYG</sequence>
<name>A0ABY4C926_9BACT</name>
<dbReference type="NCBIfam" id="TIGR03546">
    <property type="entry name" value="TIGR03546 family protein"/>
    <property type="match status" value="1"/>
</dbReference>
<evidence type="ECO:0000313" key="4">
    <source>
        <dbReference type="Proteomes" id="UP000830116"/>
    </source>
</evidence>
<accession>A0ABY4C926</accession>
<dbReference type="Proteomes" id="UP000830116">
    <property type="component" value="Chromosome"/>
</dbReference>
<dbReference type="InterPro" id="IPR018639">
    <property type="entry name" value="DUF2062"/>
</dbReference>
<organism evidence="3 4">
    <name type="scientific">Bdellovibrio reynosensis</name>
    <dbReference type="NCBI Taxonomy" id="2835041"/>
    <lineage>
        <taxon>Bacteria</taxon>
        <taxon>Pseudomonadati</taxon>
        <taxon>Bdellovibrionota</taxon>
        <taxon>Bdellovibrionia</taxon>
        <taxon>Bdellovibrionales</taxon>
        <taxon>Pseudobdellovibrionaceae</taxon>
        <taxon>Bdellovibrio</taxon>
    </lineage>
</organism>
<dbReference type="InterPro" id="IPR019935">
    <property type="entry name" value="CHP03546"/>
</dbReference>
<dbReference type="EMBL" id="CP093442">
    <property type="protein sequence ID" value="UOF01239.1"/>
    <property type="molecule type" value="Genomic_DNA"/>
</dbReference>
<feature type="transmembrane region" description="Helical" evidence="1">
    <location>
        <begin position="27"/>
        <end position="51"/>
    </location>
</feature>
<dbReference type="Pfam" id="PF09835">
    <property type="entry name" value="DUF2062"/>
    <property type="match status" value="1"/>
</dbReference>